<gene>
    <name evidence="5" type="ORF">GPAL_2648</name>
</gene>
<evidence type="ECO:0000259" key="4">
    <source>
        <dbReference type="PROSITE" id="PS50937"/>
    </source>
</evidence>
<dbReference type="SMART" id="SM00422">
    <property type="entry name" value="HTH_MERR"/>
    <property type="match status" value="1"/>
</dbReference>
<keyword evidence="2" id="KW-0238">DNA-binding</keyword>
<accession>K6ZGM6</accession>
<dbReference type="OrthoDB" id="9808480at2"/>
<dbReference type="GO" id="GO:0003700">
    <property type="term" value="F:DNA-binding transcription factor activity"/>
    <property type="evidence" value="ECO:0007669"/>
    <property type="project" value="InterPro"/>
</dbReference>
<dbReference type="InterPro" id="IPR047057">
    <property type="entry name" value="MerR_fam"/>
</dbReference>
<dbReference type="GO" id="GO:0003677">
    <property type="term" value="F:DNA binding"/>
    <property type="evidence" value="ECO:0007669"/>
    <property type="project" value="UniProtKB-KW"/>
</dbReference>
<dbReference type="Pfam" id="PF13411">
    <property type="entry name" value="MerR_1"/>
    <property type="match status" value="1"/>
</dbReference>
<organism evidence="5 6">
    <name type="scientific">Brumicola pallidula DSM 14239 = ACAM 615</name>
    <dbReference type="NCBI Taxonomy" id="1121922"/>
    <lineage>
        <taxon>Bacteria</taxon>
        <taxon>Pseudomonadati</taxon>
        <taxon>Pseudomonadota</taxon>
        <taxon>Gammaproteobacteria</taxon>
        <taxon>Alteromonadales</taxon>
        <taxon>Alteromonadaceae</taxon>
        <taxon>Brumicola</taxon>
    </lineage>
</organism>
<dbReference type="InterPro" id="IPR009061">
    <property type="entry name" value="DNA-bd_dom_put_sf"/>
</dbReference>
<dbReference type="Proteomes" id="UP000006251">
    <property type="component" value="Unassembled WGS sequence"/>
</dbReference>
<reference evidence="6" key="1">
    <citation type="journal article" date="2014" name="Environ. Microbiol.">
        <title>Comparative genomics of the marine bacterial genus Glaciecola reveals the high degree of genomic diversity and genomic characteristic for cold adaptation.</title>
        <authorList>
            <person name="Qin Q.L."/>
            <person name="Xie B.B."/>
            <person name="Yu Y."/>
            <person name="Shu Y.L."/>
            <person name="Rong J.C."/>
            <person name="Zhang Y.J."/>
            <person name="Zhao D.L."/>
            <person name="Chen X.L."/>
            <person name="Zhang X.Y."/>
            <person name="Chen B."/>
            <person name="Zhou B.C."/>
            <person name="Zhang Y.Z."/>
        </authorList>
    </citation>
    <scope>NUCLEOTIDE SEQUENCE [LARGE SCALE GENOMIC DNA]</scope>
    <source>
        <strain evidence="6">ACAM 615</strain>
    </source>
</reference>
<dbReference type="PANTHER" id="PTHR30204">
    <property type="entry name" value="REDOX-CYCLING DRUG-SENSING TRANSCRIPTIONAL ACTIVATOR SOXR"/>
    <property type="match status" value="1"/>
</dbReference>
<proteinExistence type="predicted"/>
<name>K6ZGM6_9ALTE</name>
<keyword evidence="1" id="KW-0805">Transcription regulation</keyword>
<dbReference type="SUPFAM" id="SSF46955">
    <property type="entry name" value="Putative DNA-binding domain"/>
    <property type="match status" value="1"/>
</dbReference>
<dbReference type="InterPro" id="IPR000551">
    <property type="entry name" value="MerR-type_HTH_dom"/>
</dbReference>
<evidence type="ECO:0000256" key="1">
    <source>
        <dbReference type="ARBA" id="ARBA00023015"/>
    </source>
</evidence>
<protein>
    <submittedName>
        <fullName evidence="5">Regulatory protein, MerR</fullName>
    </submittedName>
</protein>
<keyword evidence="6" id="KW-1185">Reference proteome</keyword>
<keyword evidence="3" id="KW-0804">Transcription</keyword>
<feature type="domain" description="HTH merR-type" evidence="4">
    <location>
        <begin position="1"/>
        <end position="69"/>
    </location>
</feature>
<dbReference type="PRINTS" id="PR00040">
    <property type="entry name" value="HTHMERR"/>
</dbReference>
<evidence type="ECO:0000313" key="6">
    <source>
        <dbReference type="Proteomes" id="UP000006251"/>
    </source>
</evidence>
<evidence type="ECO:0000256" key="2">
    <source>
        <dbReference type="ARBA" id="ARBA00023125"/>
    </source>
</evidence>
<dbReference type="PANTHER" id="PTHR30204:SF94">
    <property type="entry name" value="HEAVY METAL-DEPENDENT TRANSCRIPTIONAL REGULATOR HI_0293-RELATED"/>
    <property type="match status" value="1"/>
</dbReference>
<evidence type="ECO:0000313" key="5">
    <source>
        <dbReference type="EMBL" id="GAC29502.1"/>
    </source>
</evidence>
<dbReference type="EMBL" id="BAEQ01000045">
    <property type="protein sequence ID" value="GAC29502.1"/>
    <property type="molecule type" value="Genomic_DNA"/>
</dbReference>
<dbReference type="AlphaFoldDB" id="K6ZGM6"/>
<dbReference type="Gene3D" id="1.10.1660.10">
    <property type="match status" value="1"/>
</dbReference>
<dbReference type="STRING" id="1121922.GCA_000428905_02141"/>
<dbReference type="RefSeq" id="WP_006012527.1">
    <property type="nucleotide sequence ID" value="NZ_AUAV01000011.1"/>
</dbReference>
<evidence type="ECO:0000256" key="3">
    <source>
        <dbReference type="ARBA" id="ARBA00023163"/>
    </source>
</evidence>
<dbReference type="PROSITE" id="PS50937">
    <property type="entry name" value="HTH_MERR_2"/>
    <property type="match status" value="1"/>
</dbReference>
<sequence>MQIKQLASFTGVSAKTIRYYEDISLLSKAKRGDNGYRYYDDQDVSLLKFIRRCKELRIPLADIKRLVVVQSSGNDPCKQVDTIIFQQLEKIRIAQYELHQLEQNLKTLANCCKHERIKDCAILKHLRSN</sequence>
<comment type="caution">
    <text evidence="5">The sequence shown here is derived from an EMBL/GenBank/DDBJ whole genome shotgun (WGS) entry which is preliminary data.</text>
</comment>